<accession>A0A4D6KY03</accession>
<feature type="compositionally biased region" description="Low complexity" evidence="1">
    <location>
        <begin position="25"/>
        <end position="39"/>
    </location>
</feature>
<evidence type="ECO:0000313" key="2">
    <source>
        <dbReference type="EMBL" id="QCD78684.1"/>
    </source>
</evidence>
<gene>
    <name evidence="2" type="ORF">DEO72_LG1g2320</name>
</gene>
<evidence type="ECO:0000313" key="3">
    <source>
        <dbReference type="Proteomes" id="UP000501690"/>
    </source>
</evidence>
<feature type="compositionally biased region" description="Low complexity" evidence="1">
    <location>
        <begin position="1"/>
        <end position="17"/>
    </location>
</feature>
<keyword evidence="3" id="KW-1185">Reference proteome</keyword>
<dbReference type="Proteomes" id="UP000501690">
    <property type="component" value="Linkage Group LG1"/>
</dbReference>
<proteinExistence type="predicted"/>
<sequence length="391" mass="43357">MSSVSGSVSSSSMGSGSEHTREGVSSRSGSGASGQLAGEGRIRIEVTTETREDPPEEIVESSLSARAGYRWVAEMLFRWSRLLKSWLNCIPIFERGVQRDIVALERVNAIDCPSPQPFLYFYDTRTKSPTTWLSLISRPGISKLEAFTQSFKHFKDGFFKVDMKREKLALADREVVETLMKFNDKMPTKGLVRVYYSIHPIVDIEGHMAQLGKKNLNLFQALRKEKTAKVKSAGNTEVPNLQNPLVEVHLHGDSKRKAEVPAKQGGGKDVRSVRVDLLGPGSSSGVNKHEAGLIELPETIVRFDIDINLSESLVNSIDNMELNAMVKEMLEFSNTALILGRGVGSLYQRELKEGSRSKVKELKEEREGRAVGGEEEVGVLEGEMFGLREKA</sequence>
<evidence type="ECO:0000256" key="1">
    <source>
        <dbReference type="SAM" id="MobiDB-lite"/>
    </source>
</evidence>
<feature type="compositionally biased region" description="Basic and acidic residues" evidence="1">
    <location>
        <begin position="40"/>
        <end position="53"/>
    </location>
</feature>
<feature type="region of interest" description="Disordered" evidence="1">
    <location>
        <begin position="1"/>
        <end position="59"/>
    </location>
</feature>
<protein>
    <submittedName>
        <fullName evidence="2">Uncharacterized protein</fullName>
    </submittedName>
</protein>
<organism evidence="2 3">
    <name type="scientific">Vigna unguiculata</name>
    <name type="common">Cowpea</name>
    <dbReference type="NCBI Taxonomy" id="3917"/>
    <lineage>
        <taxon>Eukaryota</taxon>
        <taxon>Viridiplantae</taxon>
        <taxon>Streptophyta</taxon>
        <taxon>Embryophyta</taxon>
        <taxon>Tracheophyta</taxon>
        <taxon>Spermatophyta</taxon>
        <taxon>Magnoliopsida</taxon>
        <taxon>eudicotyledons</taxon>
        <taxon>Gunneridae</taxon>
        <taxon>Pentapetalae</taxon>
        <taxon>rosids</taxon>
        <taxon>fabids</taxon>
        <taxon>Fabales</taxon>
        <taxon>Fabaceae</taxon>
        <taxon>Papilionoideae</taxon>
        <taxon>50 kb inversion clade</taxon>
        <taxon>NPAAA clade</taxon>
        <taxon>indigoferoid/millettioid clade</taxon>
        <taxon>Phaseoleae</taxon>
        <taxon>Vigna</taxon>
    </lineage>
</organism>
<dbReference type="EMBL" id="CP039345">
    <property type="protein sequence ID" value="QCD78684.1"/>
    <property type="molecule type" value="Genomic_DNA"/>
</dbReference>
<reference evidence="2 3" key="1">
    <citation type="submission" date="2019-04" db="EMBL/GenBank/DDBJ databases">
        <title>An improved genome assembly and genetic linkage map for asparagus bean, Vigna unguiculata ssp. sesquipedialis.</title>
        <authorList>
            <person name="Xia Q."/>
            <person name="Zhang R."/>
            <person name="Dong Y."/>
        </authorList>
    </citation>
    <scope>NUCLEOTIDE SEQUENCE [LARGE SCALE GENOMIC DNA]</scope>
    <source>
        <tissue evidence="2">Leaf</tissue>
    </source>
</reference>
<name>A0A4D6KY03_VIGUN</name>
<dbReference type="AlphaFoldDB" id="A0A4D6KY03"/>